<protein>
    <submittedName>
        <fullName evidence="2">Putative methyltransferase protein</fullName>
    </submittedName>
</protein>
<dbReference type="OrthoDB" id="9760689at2"/>
<dbReference type="AlphaFoldDB" id="A0A017TH64"/>
<name>A0A017TH64_9BACT</name>
<dbReference type="eggNOG" id="COG2226">
    <property type="taxonomic scope" value="Bacteria"/>
</dbReference>
<reference evidence="2 3" key="1">
    <citation type="submission" date="2013-05" db="EMBL/GenBank/DDBJ databases">
        <title>Genome assembly of Chondromyces apiculatus DSM 436.</title>
        <authorList>
            <person name="Sharma G."/>
            <person name="Khatri I."/>
            <person name="Kaur C."/>
            <person name="Mayilraj S."/>
            <person name="Subramanian S."/>
        </authorList>
    </citation>
    <scope>NUCLEOTIDE SEQUENCE [LARGE SCALE GENOMIC DNA]</scope>
    <source>
        <strain evidence="2 3">DSM 436</strain>
    </source>
</reference>
<keyword evidence="3" id="KW-1185">Reference proteome</keyword>
<keyword evidence="2" id="KW-0808">Transferase</keyword>
<dbReference type="InterPro" id="IPR029063">
    <property type="entry name" value="SAM-dependent_MTases_sf"/>
</dbReference>
<sequence>MPPPCSFFDGAEDEELEATNAVFWDSLITHIREDVHVDPPETLLDIGSHRGGLIARLASEWKLSRAWGIEPIATAREAAVRRVGRLVSESHMLDVTGWSSVPDAAADLVTCHEVLYLIPDLGAFMTDVSRVLSWDGRAYIVLGCHAENPVWNHWKPLLRALGHQVHDHLPMDILAAGAAAGLVPSLRPLRQSGWITHDPRHATFTFPSASAMLDHHFKHKLLFRFTRA</sequence>
<proteinExistence type="predicted"/>
<dbReference type="SUPFAM" id="SSF53335">
    <property type="entry name" value="S-adenosyl-L-methionine-dependent methyltransferases"/>
    <property type="match status" value="1"/>
</dbReference>
<dbReference type="Proteomes" id="UP000019678">
    <property type="component" value="Unassembled WGS sequence"/>
</dbReference>
<dbReference type="Pfam" id="PF08241">
    <property type="entry name" value="Methyltransf_11"/>
    <property type="match status" value="1"/>
</dbReference>
<accession>A0A017TH64</accession>
<organism evidence="2 3">
    <name type="scientific">Chondromyces apiculatus DSM 436</name>
    <dbReference type="NCBI Taxonomy" id="1192034"/>
    <lineage>
        <taxon>Bacteria</taxon>
        <taxon>Pseudomonadati</taxon>
        <taxon>Myxococcota</taxon>
        <taxon>Polyangia</taxon>
        <taxon>Polyangiales</taxon>
        <taxon>Polyangiaceae</taxon>
        <taxon>Chondromyces</taxon>
    </lineage>
</organism>
<gene>
    <name evidence="2" type="ORF">CAP_6033</name>
</gene>
<dbReference type="EMBL" id="ASRX01000005">
    <property type="protein sequence ID" value="EYF08272.1"/>
    <property type="molecule type" value="Genomic_DNA"/>
</dbReference>
<evidence type="ECO:0000313" key="2">
    <source>
        <dbReference type="EMBL" id="EYF08272.1"/>
    </source>
</evidence>
<dbReference type="RefSeq" id="WP_044236246.1">
    <property type="nucleotide sequence ID" value="NZ_ASRX01000005.1"/>
</dbReference>
<dbReference type="InterPro" id="IPR013216">
    <property type="entry name" value="Methyltransf_11"/>
</dbReference>
<keyword evidence="2" id="KW-0489">Methyltransferase</keyword>
<feature type="domain" description="Methyltransferase type 11" evidence="1">
    <location>
        <begin position="44"/>
        <end position="140"/>
    </location>
</feature>
<comment type="caution">
    <text evidence="2">The sequence shown here is derived from an EMBL/GenBank/DDBJ whole genome shotgun (WGS) entry which is preliminary data.</text>
</comment>
<dbReference type="STRING" id="1192034.CAP_6033"/>
<dbReference type="Gene3D" id="3.40.50.150">
    <property type="entry name" value="Vaccinia Virus protein VP39"/>
    <property type="match status" value="1"/>
</dbReference>
<evidence type="ECO:0000259" key="1">
    <source>
        <dbReference type="Pfam" id="PF08241"/>
    </source>
</evidence>
<dbReference type="GO" id="GO:0032259">
    <property type="term" value="P:methylation"/>
    <property type="evidence" value="ECO:0007669"/>
    <property type="project" value="UniProtKB-KW"/>
</dbReference>
<dbReference type="GO" id="GO:0008168">
    <property type="term" value="F:methyltransferase activity"/>
    <property type="evidence" value="ECO:0007669"/>
    <property type="project" value="UniProtKB-KW"/>
</dbReference>
<evidence type="ECO:0000313" key="3">
    <source>
        <dbReference type="Proteomes" id="UP000019678"/>
    </source>
</evidence>